<dbReference type="PROSITE" id="PS50053">
    <property type="entry name" value="UBIQUITIN_2"/>
    <property type="match status" value="1"/>
</dbReference>
<dbReference type="SUPFAM" id="SSF52047">
    <property type="entry name" value="RNI-like"/>
    <property type="match status" value="1"/>
</dbReference>
<dbReference type="InterPro" id="IPR029071">
    <property type="entry name" value="Ubiquitin-like_domsf"/>
</dbReference>
<keyword evidence="3" id="KW-1185">Reference proteome</keyword>
<reference evidence="2" key="1">
    <citation type="submission" date="2020-06" db="EMBL/GenBank/DDBJ databases">
        <authorList>
            <consortium name="Plant Systems Biology data submission"/>
        </authorList>
    </citation>
    <scope>NUCLEOTIDE SEQUENCE</scope>
    <source>
        <strain evidence="2">D6</strain>
    </source>
</reference>
<sequence>MEIYIQFKTTKKGKRSTPHRLEIAKDSTIGDIKKKLLQDGMLQGEVSQKNVRLPIPQGRDDIRLFQDYQGEEELRPDESTILSHACYRNLPSLPEHQLKAEACIFVGIQLHLEIQLVPKPPTPDRQIYPSGHGANSPLWEQMQIKLLHFGRVSDLKRQIELVTGVVPERQHLLWKGKEVFKNNKLLIDVADGIVDTANGEVPTLQLWASECMILLRYRHNVIPLLLESTDTLRELKAEIFRRKHISLGNCVLVSCKGTVLSGLPGKGGNENDDRTLDELGITNGSDVYLVSRKYSTAHCGNHEIPKAEHRGISLSQLRHLEFVILTRCREEGWTSVDPKQRGKLLRPEEVTLYDLMHNYIRRATRKHNCSYVELVSRSTDAQIPSYFISHCWQGSVLNFVACLERHAFDRGLPETTSYWVCGYALNQHNLSAELSENHNSNPRQTPFLRAMEMTHGTVSLLDIHATCYSRVWCSFEVAMMMELKGKTRSEATQKEHTYDVYAMSKRRNGSTDIPVGITDGVVSADVTNASDLRLMMNSSDSTIENKGIFDRMKKYKAAKAKRQSRFPLETCHRALAIKLEDAEATLEQDKIRILNSIVGRTDNFLAKPPDSHSAYDVLNASLRSKFAEAGYRVALESDDKQKLGDFRVALSAAPLTHLNSAFAGCLQFRSEAKHFIGALPVSLEVLDLDIASIGFQSSAEFALKLDRLQNLRNLRLNARHCKALSSTKHFWEASAKLPALVELRVDLFNCLNLTSVDGLQSFGLASSLSYLSINLGGCRQLRSLQPLSLGLSTAATLRTCRLTFFIEDADSIAGFDNGLSGMTMLKKLCLTVSNSDNESLNVIARGLESLTNLHTLTICFIASYSISCVGSIGRSLSTFPDLRYLDLNFVGCGQVSSISEVAKGLKSCAKLESLNLLFKGCKGLSSVEGIGACVRRMTLLQKLALCFHGCSLSCIRELTDAFRTSTYASLKELSLSCSKNSSLSVDNFEFLSSANLPLLESFQLRFASCKRIASASGLSDLFISAKESQFKHIVLSFGGTSVPKEASARVCHAIAERQRNTLSTGFIEFPGIAPMRSPRDIVRVLSRLDCQTSPASRVGRECNFESTVTELN</sequence>
<protein>
    <recommendedName>
        <fullName evidence="1">Ubiquitin-like domain-containing protein</fullName>
    </recommendedName>
</protein>
<evidence type="ECO:0000313" key="3">
    <source>
        <dbReference type="Proteomes" id="UP001153069"/>
    </source>
</evidence>
<feature type="domain" description="Ubiquitin-like" evidence="1">
    <location>
        <begin position="211"/>
        <end position="296"/>
    </location>
</feature>
<dbReference type="EMBL" id="CAICTM010001066">
    <property type="protein sequence ID" value="CAB9520030.1"/>
    <property type="molecule type" value="Genomic_DNA"/>
</dbReference>
<evidence type="ECO:0000313" key="2">
    <source>
        <dbReference type="EMBL" id="CAB9520030.1"/>
    </source>
</evidence>
<dbReference type="InterPro" id="IPR000626">
    <property type="entry name" value="Ubiquitin-like_dom"/>
</dbReference>
<dbReference type="Gene3D" id="3.10.20.90">
    <property type="entry name" value="Phosphatidylinositol 3-kinase Catalytic Subunit, Chain A, domain 1"/>
    <property type="match status" value="2"/>
</dbReference>
<organism evidence="2 3">
    <name type="scientific">Seminavis robusta</name>
    <dbReference type="NCBI Taxonomy" id="568900"/>
    <lineage>
        <taxon>Eukaryota</taxon>
        <taxon>Sar</taxon>
        <taxon>Stramenopiles</taxon>
        <taxon>Ochrophyta</taxon>
        <taxon>Bacillariophyta</taxon>
        <taxon>Bacillariophyceae</taxon>
        <taxon>Bacillariophycidae</taxon>
        <taxon>Naviculales</taxon>
        <taxon>Naviculaceae</taxon>
        <taxon>Seminavis</taxon>
    </lineage>
</organism>
<dbReference type="SUPFAM" id="SSF54236">
    <property type="entry name" value="Ubiquitin-like"/>
    <property type="match status" value="2"/>
</dbReference>
<dbReference type="OrthoDB" id="5985090at2759"/>
<accession>A0A9N8HPH1</accession>
<gene>
    <name evidence="2" type="ORF">SEMRO_1068_G237510.1</name>
</gene>
<name>A0A9N8HPH1_9STRA</name>
<dbReference type="AlphaFoldDB" id="A0A9N8HPH1"/>
<dbReference type="Gene3D" id="3.80.10.10">
    <property type="entry name" value="Ribonuclease Inhibitor"/>
    <property type="match status" value="1"/>
</dbReference>
<proteinExistence type="predicted"/>
<comment type="caution">
    <text evidence="2">The sequence shown here is derived from an EMBL/GenBank/DDBJ whole genome shotgun (WGS) entry which is preliminary data.</text>
</comment>
<dbReference type="InterPro" id="IPR032675">
    <property type="entry name" value="LRR_dom_sf"/>
</dbReference>
<evidence type="ECO:0000259" key="1">
    <source>
        <dbReference type="PROSITE" id="PS50053"/>
    </source>
</evidence>
<dbReference type="CDD" id="cd17039">
    <property type="entry name" value="Ubl_ubiquitin_like"/>
    <property type="match status" value="2"/>
</dbReference>
<dbReference type="Proteomes" id="UP001153069">
    <property type="component" value="Unassembled WGS sequence"/>
</dbReference>